<dbReference type="CDD" id="cd00834">
    <property type="entry name" value="KAS_I_II"/>
    <property type="match status" value="1"/>
</dbReference>
<dbReference type="Pfam" id="PF00109">
    <property type="entry name" value="ketoacyl-synt"/>
    <property type="match status" value="1"/>
</dbReference>
<evidence type="ECO:0000256" key="3">
    <source>
        <dbReference type="RuleBase" id="RU003694"/>
    </source>
</evidence>
<evidence type="ECO:0000256" key="4">
    <source>
        <dbReference type="SAM" id="SignalP"/>
    </source>
</evidence>
<comment type="similarity">
    <text evidence="1 3">Belongs to the thiolase-like superfamily. Beta-ketoacyl-ACP synthases family.</text>
</comment>
<keyword evidence="7" id="KW-1185">Reference proteome</keyword>
<dbReference type="SMART" id="SM00825">
    <property type="entry name" value="PKS_KS"/>
    <property type="match status" value="1"/>
</dbReference>
<dbReference type="InterPro" id="IPR000794">
    <property type="entry name" value="Beta-ketoacyl_synthase"/>
</dbReference>
<keyword evidence="4" id="KW-0732">Signal</keyword>
<dbReference type="NCBIfam" id="NF006618">
    <property type="entry name" value="PRK09185.1"/>
    <property type="match status" value="1"/>
</dbReference>
<gene>
    <name evidence="6" type="ORF">IBL26_01655</name>
</gene>
<dbReference type="Pfam" id="PF02801">
    <property type="entry name" value="Ketoacyl-synt_C"/>
    <property type="match status" value="1"/>
</dbReference>
<evidence type="ECO:0000256" key="2">
    <source>
        <dbReference type="ARBA" id="ARBA00022679"/>
    </source>
</evidence>
<dbReference type="Proteomes" id="UP000626026">
    <property type="component" value="Unassembled WGS sequence"/>
</dbReference>
<keyword evidence="2 3" id="KW-0808">Transferase</keyword>
<feature type="chain" id="PRO_5046697272" evidence="4">
    <location>
        <begin position="25"/>
        <end position="402"/>
    </location>
</feature>
<dbReference type="InterPro" id="IPR018201">
    <property type="entry name" value="Ketoacyl_synth_AS"/>
</dbReference>
<evidence type="ECO:0000256" key="1">
    <source>
        <dbReference type="ARBA" id="ARBA00008467"/>
    </source>
</evidence>
<reference evidence="6 7" key="1">
    <citation type="journal article" date="2013" name="Int. J. Syst. Evol. Microbiol.">
        <title>Roseomonas aerophila sp. nov., isolated from air.</title>
        <authorList>
            <person name="Kim S.J."/>
            <person name="Weon H.Y."/>
            <person name="Ahn J.H."/>
            <person name="Hong S.B."/>
            <person name="Seok S.J."/>
            <person name="Whang K.S."/>
            <person name="Kwon S.W."/>
        </authorList>
    </citation>
    <scope>NUCLEOTIDE SEQUENCE [LARGE SCALE GENOMIC DNA]</scope>
    <source>
        <strain evidence="6 7">NBRC 108923</strain>
    </source>
</reference>
<dbReference type="PANTHER" id="PTHR11712">
    <property type="entry name" value="POLYKETIDE SYNTHASE-RELATED"/>
    <property type="match status" value="1"/>
</dbReference>
<name>A0ABR7RHD1_9PROT</name>
<dbReference type="PROSITE" id="PS52004">
    <property type="entry name" value="KS3_2"/>
    <property type="match status" value="1"/>
</dbReference>
<dbReference type="EMBL" id="JACTVA010000002">
    <property type="protein sequence ID" value="MBC9205525.1"/>
    <property type="molecule type" value="Genomic_DNA"/>
</dbReference>
<comment type="caution">
    <text evidence="6">The sequence shown here is derived from an EMBL/GenBank/DDBJ whole genome shotgun (WGS) entry which is preliminary data.</text>
</comment>
<dbReference type="PROSITE" id="PS00606">
    <property type="entry name" value="KS3_1"/>
    <property type="match status" value="1"/>
</dbReference>
<dbReference type="SUPFAM" id="SSF53901">
    <property type="entry name" value="Thiolase-like"/>
    <property type="match status" value="2"/>
</dbReference>
<dbReference type="InterPro" id="IPR014030">
    <property type="entry name" value="Ketoacyl_synth_N"/>
</dbReference>
<feature type="signal peptide" evidence="4">
    <location>
        <begin position="1"/>
        <end position="24"/>
    </location>
</feature>
<organism evidence="6 7">
    <name type="scientific">Teichococcus aerophilus</name>
    <dbReference type="NCBI Taxonomy" id="1224513"/>
    <lineage>
        <taxon>Bacteria</taxon>
        <taxon>Pseudomonadati</taxon>
        <taxon>Pseudomonadota</taxon>
        <taxon>Alphaproteobacteria</taxon>
        <taxon>Acetobacterales</taxon>
        <taxon>Roseomonadaceae</taxon>
        <taxon>Roseomonas</taxon>
    </lineage>
</organism>
<dbReference type="InterPro" id="IPR020841">
    <property type="entry name" value="PKS_Beta-ketoAc_synthase_dom"/>
</dbReference>
<dbReference type="PANTHER" id="PTHR11712:SF320">
    <property type="entry name" value="BETA-KETOACYL SYNTHASE"/>
    <property type="match status" value="1"/>
</dbReference>
<evidence type="ECO:0000313" key="7">
    <source>
        <dbReference type="Proteomes" id="UP000626026"/>
    </source>
</evidence>
<accession>A0ABR7RHD1</accession>
<dbReference type="InterPro" id="IPR016039">
    <property type="entry name" value="Thiolase-like"/>
</dbReference>
<evidence type="ECO:0000259" key="5">
    <source>
        <dbReference type="PROSITE" id="PS52004"/>
    </source>
</evidence>
<protein>
    <submittedName>
        <fullName evidence="6">Beta-ketoacyl-[acyl-carrier-protein] synthase family protein</fullName>
    </submittedName>
</protein>
<dbReference type="RefSeq" id="WP_187782699.1">
    <property type="nucleotide sequence ID" value="NZ_JACTVA010000002.1"/>
</dbReference>
<dbReference type="InterPro" id="IPR014031">
    <property type="entry name" value="Ketoacyl_synth_C"/>
</dbReference>
<sequence>MQSAFSPLALAAVSAVSAMGTGLAATRQSLQDRTGGLRPADAEDHPAHWVGRVPEATSVNLPPELARYDCRNNRLAELALRQDGFADGVAAAKTRYGAERIAVILGTSTSGIAETEAAYRRRAEGQTTLPVDFDFAATHDLFSLSRYLRARLGLSGPALTISTACTSGARSFMEAEVLIRAGLCDAAVVGGVDTLCRMTLQGFGSLALLSQGPTRPCAADRDGITVGEAAGLALLVRAEDAAPGTVLVLGAGASSDGHHMSSPHPEGLGAVTAMRAALDSAGLRPEEIGYINLHGTGTRANDAMEDRAVTHVFGAGTPCSSTKGWTGHTLGASGALEAIIAALCIQDGLVPGCLGVEQVDPDFRSDVVTENRRMPLQRVLSNSFGFGGSNCSLVLGRQEAGA</sequence>
<proteinExistence type="inferred from homology"/>
<feature type="domain" description="Ketosynthase family 3 (KS3)" evidence="5">
    <location>
        <begin position="1"/>
        <end position="397"/>
    </location>
</feature>
<evidence type="ECO:0000313" key="6">
    <source>
        <dbReference type="EMBL" id="MBC9205525.1"/>
    </source>
</evidence>
<dbReference type="Gene3D" id="3.40.47.10">
    <property type="match status" value="1"/>
</dbReference>